<evidence type="ECO:0000256" key="2">
    <source>
        <dbReference type="ARBA" id="ARBA00022448"/>
    </source>
</evidence>
<evidence type="ECO:0000256" key="4">
    <source>
        <dbReference type="SAM" id="MobiDB-lite"/>
    </source>
</evidence>
<dbReference type="CDD" id="cd14748">
    <property type="entry name" value="PBP2_UgpB"/>
    <property type="match status" value="1"/>
</dbReference>
<dbReference type="EMBL" id="AGYR01000066">
    <property type="protein sequence ID" value="ENZ07574.1"/>
    <property type="molecule type" value="Genomic_DNA"/>
</dbReference>
<gene>
    <name evidence="6" type="ORF">HMPREF1090_05156</name>
</gene>
<evidence type="ECO:0000256" key="5">
    <source>
        <dbReference type="SAM" id="SignalP"/>
    </source>
</evidence>
<dbReference type="PATRIC" id="fig|999408.3.peg.5540"/>
<keyword evidence="3 5" id="KW-0732">Signal</keyword>
<feature type="region of interest" description="Disordered" evidence="4">
    <location>
        <begin position="28"/>
        <end position="48"/>
    </location>
</feature>
<protein>
    <recommendedName>
        <fullName evidence="8">Sn-glycerol 3-phosphate ABC transporter substrate-binding protein</fullName>
    </recommendedName>
</protein>
<dbReference type="SUPFAM" id="SSF53850">
    <property type="entry name" value="Periplasmic binding protein-like II"/>
    <property type="match status" value="1"/>
</dbReference>
<dbReference type="GeneID" id="57962725"/>
<name>A0A0E2H2K8_9FIRM</name>
<reference evidence="6 7" key="1">
    <citation type="submission" date="2013-01" db="EMBL/GenBank/DDBJ databases">
        <title>The Genome Sequence of Clostridium clostridioforme 90A8.</title>
        <authorList>
            <consortium name="The Broad Institute Genome Sequencing Platform"/>
            <person name="Earl A."/>
            <person name="Ward D."/>
            <person name="Feldgarden M."/>
            <person name="Gevers D."/>
            <person name="Courvalin P."/>
            <person name="Lambert T."/>
            <person name="Walker B."/>
            <person name="Young S.K."/>
            <person name="Zeng Q."/>
            <person name="Gargeya S."/>
            <person name="Fitzgerald M."/>
            <person name="Haas B."/>
            <person name="Abouelleil A."/>
            <person name="Alvarado L."/>
            <person name="Arachchi H.M."/>
            <person name="Berlin A.M."/>
            <person name="Chapman S.B."/>
            <person name="Dewar J."/>
            <person name="Goldberg J."/>
            <person name="Griggs A."/>
            <person name="Gujja S."/>
            <person name="Hansen M."/>
            <person name="Howarth C."/>
            <person name="Imamovic A."/>
            <person name="Larimer J."/>
            <person name="McCowan C."/>
            <person name="Murphy C."/>
            <person name="Neiman D."/>
            <person name="Pearson M."/>
            <person name="Priest M."/>
            <person name="Roberts A."/>
            <person name="Saif S."/>
            <person name="Shea T."/>
            <person name="Sisk P."/>
            <person name="Sykes S."/>
            <person name="Wortman J."/>
            <person name="Nusbaum C."/>
            <person name="Birren B."/>
        </authorList>
    </citation>
    <scope>NUCLEOTIDE SEQUENCE [LARGE SCALE GENOMIC DNA]</scope>
    <source>
        <strain evidence="6 7">90A8</strain>
    </source>
</reference>
<dbReference type="GO" id="GO:1901982">
    <property type="term" value="F:maltose binding"/>
    <property type="evidence" value="ECO:0007669"/>
    <property type="project" value="TreeGrafter"/>
</dbReference>
<dbReference type="GO" id="GO:0015768">
    <property type="term" value="P:maltose transport"/>
    <property type="evidence" value="ECO:0007669"/>
    <property type="project" value="TreeGrafter"/>
</dbReference>
<dbReference type="Proteomes" id="UP000013085">
    <property type="component" value="Unassembled WGS sequence"/>
</dbReference>
<evidence type="ECO:0000256" key="1">
    <source>
        <dbReference type="ARBA" id="ARBA00008520"/>
    </source>
</evidence>
<organism evidence="6 7">
    <name type="scientific">[Clostridium] clostridioforme 90A8</name>
    <dbReference type="NCBI Taxonomy" id="999408"/>
    <lineage>
        <taxon>Bacteria</taxon>
        <taxon>Bacillati</taxon>
        <taxon>Bacillota</taxon>
        <taxon>Clostridia</taxon>
        <taxon>Lachnospirales</taxon>
        <taxon>Lachnospiraceae</taxon>
        <taxon>Enterocloster</taxon>
    </lineage>
</organism>
<dbReference type="AlphaFoldDB" id="A0A0E2H2K8"/>
<evidence type="ECO:0000313" key="6">
    <source>
        <dbReference type="EMBL" id="ENZ07574.1"/>
    </source>
</evidence>
<feature type="chain" id="PRO_5039178757" description="Sn-glycerol 3-phosphate ABC transporter substrate-binding protein" evidence="5">
    <location>
        <begin position="20"/>
        <end position="441"/>
    </location>
</feature>
<feature type="compositionally biased region" description="Polar residues" evidence="4">
    <location>
        <begin position="35"/>
        <end position="47"/>
    </location>
</feature>
<feature type="signal peptide" evidence="5">
    <location>
        <begin position="1"/>
        <end position="19"/>
    </location>
</feature>
<dbReference type="Gene3D" id="3.40.190.10">
    <property type="entry name" value="Periplasmic binding protein-like II"/>
    <property type="match status" value="2"/>
</dbReference>
<dbReference type="GO" id="GO:0055052">
    <property type="term" value="C:ATP-binding cassette (ABC) transporter complex, substrate-binding subunit-containing"/>
    <property type="evidence" value="ECO:0007669"/>
    <property type="project" value="TreeGrafter"/>
</dbReference>
<evidence type="ECO:0000256" key="3">
    <source>
        <dbReference type="ARBA" id="ARBA00022729"/>
    </source>
</evidence>
<comment type="caution">
    <text evidence="6">The sequence shown here is derived from an EMBL/GenBank/DDBJ whole genome shotgun (WGS) entry which is preliminary data.</text>
</comment>
<dbReference type="Pfam" id="PF13416">
    <property type="entry name" value="SBP_bac_8"/>
    <property type="match status" value="1"/>
</dbReference>
<comment type="similarity">
    <text evidence="1">Belongs to the bacterial solute-binding protein 1 family.</text>
</comment>
<sequence>MRRKLAIVLAAGMTAGLLAGCGSGESAGTKDTAEAASSQKGTQAQTESGEKVNIEFWHCMGSSNGELIQEIVDSFNASQDEVVVKAVHQGSYTDAGTKMQAALAAGEAPVLAQMEIGMLGIFADADQLVDLQKFVDAEGYDIGDFMPGLLDASYYNDALVALPHSRSVPVLYYNKDRFKEAGLDENKPPVTWDELKEDSGKLTVEGTYGYSCPLDQWYYMSLVMNAGGTIFNEQANGIGFDGESGTKPLYLWKEMIEDGTMHVPSGQDYNSSEACRNAFAGGTAAMVMQSSAQLKGLEKTCEFQVGVGAIPKDTTLSYPAGGSNLLMFKGHTEEEEAAGWEFLKFMTDTENALKWANGTGYLPTRQSCMESDTFKKMIEEDPNLQIIVDQVQYSTYKTPFIPQYQEAKEIFANEIQKCILEDNYTPEQAVESMKDRVAKLF</sequence>
<dbReference type="PANTHER" id="PTHR30061">
    <property type="entry name" value="MALTOSE-BINDING PERIPLASMIC PROTEIN"/>
    <property type="match status" value="1"/>
</dbReference>
<dbReference type="InterPro" id="IPR006059">
    <property type="entry name" value="SBP"/>
</dbReference>
<keyword evidence="2" id="KW-0813">Transport</keyword>
<dbReference type="PANTHER" id="PTHR30061:SF50">
    <property type="entry name" value="MALTOSE_MALTODEXTRIN-BINDING PERIPLASMIC PROTEIN"/>
    <property type="match status" value="1"/>
</dbReference>
<dbReference type="HOGENOM" id="CLU_031285_3_1_9"/>
<dbReference type="RefSeq" id="WP_002585067.1">
    <property type="nucleotide sequence ID" value="NZ_KB850992.1"/>
</dbReference>
<proteinExistence type="inferred from homology"/>
<evidence type="ECO:0000313" key="7">
    <source>
        <dbReference type="Proteomes" id="UP000013085"/>
    </source>
</evidence>
<evidence type="ECO:0008006" key="8">
    <source>
        <dbReference type="Google" id="ProtNLM"/>
    </source>
</evidence>
<accession>A0A0E2H2K8</accession>
<dbReference type="PROSITE" id="PS51257">
    <property type="entry name" value="PROKAR_LIPOPROTEIN"/>
    <property type="match status" value="1"/>
</dbReference>
<dbReference type="GO" id="GO:0042956">
    <property type="term" value="P:maltodextrin transmembrane transport"/>
    <property type="evidence" value="ECO:0007669"/>
    <property type="project" value="TreeGrafter"/>
</dbReference>